<organism evidence="4 5">
    <name type="scientific">Idiomarina tyrosinivorans</name>
    <dbReference type="NCBI Taxonomy" id="1445662"/>
    <lineage>
        <taxon>Bacteria</taxon>
        <taxon>Pseudomonadati</taxon>
        <taxon>Pseudomonadota</taxon>
        <taxon>Gammaproteobacteria</taxon>
        <taxon>Alteromonadales</taxon>
        <taxon>Idiomarinaceae</taxon>
        <taxon>Idiomarina</taxon>
    </lineage>
</organism>
<keyword evidence="4" id="KW-0808">Transferase</keyword>
<keyword evidence="4" id="KW-0489">Methyltransferase</keyword>
<dbReference type="Pfam" id="PF18389">
    <property type="entry name" value="TrmO_C"/>
    <property type="match status" value="1"/>
</dbReference>
<dbReference type="GO" id="GO:0089715">
    <property type="term" value="F:tRNA (L-threonylcarbamoyladenosine(37)-C2) methyltransferase activity"/>
    <property type="evidence" value="ECO:0007669"/>
    <property type="project" value="TreeGrafter"/>
</dbReference>
<dbReference type="Proteomes" id="UP000287996">
    <property type="component" value="Unassembled WGS sequence"/>
</dbReference>
<dbReference type="PANTHER" id="PTHR12818:SF0">
    <property type="entry name" value="TRNA (ADENINE(37)-N6)-METHYLTRANSFERASE"/>
    <property type="match status" value="1"/>
</dbReference>
<dbReference type="NCBIfam" id="TIGR00104">
    <property type="entry name" value="tRNA_TsaA"/>
    <property type="match status" value="1"/>
</dbReference>
<dbReference type="SUPFAM" id="SSF118196">
    <property type="entry name" value="YaeB-like"/>
    <property type="match status" value="1"/>
</dbReference>
<sequence length="239" mass="26682">MAKTTNPLQLEAIAHIRTPYPEKFSVPRQPGLVDAACRIEFTDAYQDRNMLRGLAQFSHLWLVFGFHQNHGWQPLVRPPRLGGNEKVGVFASRSSFRPNGLGMSVVRLGSTSLSGTMAIEVFAADLVDGTPIYDIKPYIPYADAISDAEGGYAQQAPSTLPVTISAAAEQQLQTLKRRYPNLRQLICQVLSQDPRPAYHQENALTRSYGTALYDINVRWRVIDHVVEVEEIEPIATKCF</sequence>
<name>A0A432ZRJ8_9GAMM</name>
<keyword evidence="1" id="KW-0949">S-adenosyl-L-methionine</keyword>
<gene>
    <name evidence="4" type="primary">tsaA</name>
    <name evidence="4" type="ORF">CWI84_05530</name>
</gene>
<proteinExistence type="inferred from homology"/>
<evidence type="ECO:0000313" key="5">
    <source>
        <dbReference type="Proteomes" id="UP000287996"/>
    </source>
</evidence>
<dbReference type="InterPro" id="IPR036413">
    <property type="entry name" value="YaeB-like_sf"/>
</dbReference>
<dbReference type="EMBL" id="PIQH01000004">
    <property type="protein sequence ID" value="RUO80519.1"/>
    <property type="molecule type" value="Genomic_DNA"/>
</dbReference>
<accession>A0A432ZRJ8</accession>
<dbReference type="CDD" id="cd09281">
    <property type="entry name" value="UPF0066"/>
    <property type="match status" value="1"/>
</dbReference>
<keyword evidence="5" id="KW-1185">Reference proteome</keyword>
<evidence type="ECO:0000313" key="4">
    <source>
        <dbReference type="EMBL" id="RUO80519.1"/>
    </source>
</evidence>
<comment type="similarity">
    <text evidence="2">Belongs to the tRNA methyltransferase O family.</text>
</comment>
<comment type="caution">
    <text evidence="4">The sequence shown here is derived from an EMBL/GenBank/DDBJ whole genome shotgun (WGS) entry which is preliminary data.</text>
</comment>
<reference evidence="4 5" key="1">
    <citation type="journal article" date="2011" name="Front. Microbiol.">
        <title>Genomic signatures of strain selection and enhancement in Bacillus atrophaeus var. globigii, a historical biowarfare simulant.</title>
        <authorList>
            <person name="Gibbons H.S."/>
            <person name="Broomall S.M."/>
            <person name="McNew L.A."/>
            <person name="Daligault H."/>
            <person name="Chapman C."/>
            <person name="Bruce D."/>
            <person name="Karavis M."/>
            <person name="Krepps M."/>
            <person name="McGregor P.A."/>
            <person name="Hong C."/>
            <person name="Park K.H."/>
            <person name="Akmal A."/>
            <person name="Feldman A."/>
            <person name="Lin J.S."/>
            <person name="Chang W.E."/>
            <person name="Higgs B.W."/>
            <person name="Demirev P."/>
            <person name="Lindquist J."/>
            <person name="Liem A."/>
            <person name="Fochler E."/>
            <person name="Read T.D."/>
            <person name="Tapia R."/>
            <person name="Johnson S."/>
            <person name="Bishop-Lilly K.A."/>
            <person name="Detter C."/>
            <person name="Han C."/>
            <person name="Sozhamannan S."/>
            <person name="Rosenzweig C.N."/>
            <person name="Skowronski E.W."/>
        </authorList>
    </citation>
    <scope>NUCLEOTIDE SEQUENCE [LARGE SCALE GENOMIC DNA]</scope>
    <source>
        <strain evidence="4 5">CC-PW-9</strain>
    </source>
</reference>
<evidence type="ECO:0000256" key="2">
    <source>
        <dbReference type="ARBA" id="ARBA00033753"/>
    </source>
</evidence>
<dbReference type="OrthoDB" id="9804309at2"/>
<dbReference type="InterPro" id="IPR023368">
    <property type="entry name" value="UPF0066_cons_site"/>
</dbReference>
<dbReference type="Gene3D" id="3.30.2310.10">
    <property type="entry name" value="YaeB-like"/>
    <property type="match status" value="1"/>
</dbReference>
<evidence type="ECO:0000256" key="1">
    <source>
        <dbReference type="ARBA" id="ARBA00022691"/>
    </source>
</evidence>
<dbReference type="InterPro" id="IPR036414">
    <property type="entry name" value="YaeB_N_sf"/>
</dbReference>
<dbReference type="RefSeq" id="WP_126841576.1">
    <property type="nucleotide sequence ID" value="NZ_PIQH01000004.1"/>
</dbReference>
<dbReference type="Pfam" id="PF01980">
    <property type="entry name" value="TrmO_N"/>
    <property type="match status" value="1"/>
</dbReference>
<dbReference type="GO" id="GO:0032259">
    <property type="term" value="P:methylation"/>
    <property type="evidence" value="ECO:0007669"/>
    <property type="project" value="UniProtKB-KW"/>
</dbReference>
<dbReference type="AlphaFoldDB" id="A0A432ZRJ8"/>
<dbReference type="InterPro" id="IPR041369">
    <property type="entry name" value="TrmO_C"/>
</dbReference>
<evidence type="ECO:0000259" key="3">
    <source>
        <dbReference type="PROSITE" id="PS51668"/>
    </source>
</evidence>
<dbReference type="Gene3D" id="2.40.30.70">
    <property type="entry name" value="YaeB-like"/>
    <property type="match status" value="1"/>
</dbReference>
<dbReference type="InterPro" id="IPR040372">
    <property type="entry name" value="YaeB-like"/>
</dbReference>
<dbReference type="PANTHER" id="PTHR12818">
    <property type="entry name" value="TRNA (ADENINE(37)-N6)-METHYLTRANSFERASE"/>
    <property type="match status" value="1"/>
</dbReference>
<dbReference type="InterPro" id="IPR023370">
    <property type="entry name" value="TrmO-like_N"/>
</dbReference>
<feature type="domain" description="TsaA-like" evidence="3">
    <location>
        <begin position="10"/>
        <end position="147"/>
    </location>
</feature>
<dbReference type="PROSITE" id="PS01318">
    <property type="entry name" value="TSAA_1"/>
    <property type="match status" value="1"/>
</dbReference>
<protein>
    <submittedName>
        <fullName evidence="4">tRNA (N6-threonylcarbamoyladenosine(37)-N6)-methyltransferase TrmO</fullName>
    </submittedName>
</protein>
<dbReference type="PROSITE" id="PS51668">
    <property type="entry name" value="TSAA_2"/>
    <property type="match status" value="1"/>
</dbReference>